<feature type="transmembrane region" description="Helical" evidence="7">
    <location>
        <begin position="448"/>
        <end position="468"/>
    </location>
</feature>
<evidence type="ECO:0000256" key="7">
    <source>
        <dbReference type="SAM" id="Phobius"/>
    </source>
</evidence>
<feature type="compositionally biased region" description="Basic and acidic residues" evidence="6">
    <location>
        <begin position="20"/>
        <end position="29"/>
    </location>
</feature>
<comment type="subcellular location">
    <subcellularLocation>
        <location evidence="1">Membrane</location>
        <topology evidence="1">Multi-pass membrane protein</topology>
    </subcellularLocation>
</comment>
<dbReference type="EMBL" id="CABFNP030001029">
    <property type="protein sequence ID" value="CAI6090612.1"/>
    <property type="molecule type" value="Genomic_DNA"/>
</dbReference>
<evidence type="ECO:0000313" key="9">
    <source>
        <dbReference type="EMBL" id="CAI6090612.1"/>
    </source>
</evidence>
<dbReference type="FunFam" id="1.20.1250.20:FF:000034">
    <property type="entry name" value="MFS general substrate transporter"/>
    <property type="match status" value="1"/>
</dbReference>
<dbReference type="Proteomes" id="UP001160390">
    <property type="component" value="Unassembled WGS sequence"/>
</dbReference>
<feature type="transmembrane region" description="Helical" evidence="7">
    <location>
        <begin position="409"/>
        <end position="427"/>
    </location>
</feature>
<dbReference type="GO" id="GO:0022857">
    <property type="term" value="F:transmembrane transporter activity"/>
    <property type="evidence" value="ECO:0007669"/>
    <property type="project" value="InterPro"/>
</dbReference>
<feature type="transmembrane region" description="Helical" evidence="7">
    <location>
        <begin position="384"/>
        <end position="403"/>
    </location>
</feature>
<name>A0AA35M5B3_9HYPO</name>
<reference evidence="9" key="1">
    <citation type="submission" date="2023-01" db="EMBL/GenBank/DDBJ databases">
        <authorList>
            <person name="Piombo E."/>
        </authorList>
    </citation>
    <scope>NUCLEOTIDE SEQUENCE</scope>
</reference>
<evidence type="ECO:0000256" key="1">
    <source>
        <dbReference type="ARBA" id="ARBA00004141"/>
    </source>
</evidence>
<feature type="compositionally biased region" description="Polar residues" evidence="6">
    <location>
        <begin position="1"/>
        <end position="19"/>
    </location>
</feature>
<dbReference type="InterPro" id="IPR020846">
    <property type="entry name" value="MFS_dom"/>
</dbReference>
<feature type="transmembrane region" description="Helical" evidence="7">
    <location>
        <begin position="150"/>
        <end position="169"/>
    </location>
</feature>
<feature type="domain" description="Major facilitator superfamily (MFS) profile" evidence="8">
    <location>
        <begin position="83"/>
        <end position="504"/>
    </location>
</feature>
<gene>
    <name evidence="9" type="ORF">CCHLO57077_00014932</name>
</gene>
<evidence type="ECO:0000259" key="8">
    <source>
        <dbReference type="PROSITE" id="PS50850"/>
    </source>
</evidence>
<comment type="caution">
    <text evidence="9">The sequence shown here is derived from an EMBL/GenBank/DDBJ whole genome shotgun (WGS) entry which is preliminary data.</text>
</comment>
<dbReference type="PANTHER" id="PTHR43791">
    <property type="entry name" value="PERMEASE-RELATED"/>
    <property type="match status" value="1"/>
</dbReference>
<accession>A0AA35M5B3</accession>
<evidence type="ECO:0000256" key="6">
    <source>
        <dbReference type="SAM" id="MobiDB-lite"/>
    </source>
</evidence>
<feature type="transmembrane region" description="Helical" evidence="7">
    <location>
        <begin position="176"/>
        <end position="198"/>
    </location>
</feature>
<dbReference type="PROSITE" id="PS50850">
    <property type="entry name" value="MFS"/>
    <property type="match status" value="1"/>
</dbReference>
<dbReference type="Pfam" id="PF07690">
    <property type="entry name" value="MFS_1"/>
    <property type="match status" value="1"/>
</dbReference>
<dbReference type="InterPro" id="IPR036259">
    <property type="entry name" value="MFS_trans_sf"/>
</dbReference>
<evidence type="ECO:0000256" key="3">
    <source>
        <dbReference type="ARBA" id="ARBA00022692"/>
    </source>
</evidence>
<evidence type="ECO:0000313" key="10">
    <source>
        <dbReference type="Proteomes" id="UP001160390"/>
    </source>
</evidence>
<feature type="transmembrane region" description="Helical" evidence="7">
    <location>
        <begin position="210"/>
        <end position="231"/>
    </location>
</feature>
<dbReference type="PANTHER" id="PTHR43791:SF79">
    <property type="entry name" value="MAJOR FACILITATOR SUPERFAMILY (MFS) PROFILE DOMAIN-CONTAINING PROTEIN"/>
    <property type="match status" value="1"/>
</dbReference>
<keyword evidence="2" id="KW-0813">Transport</keyword>
<evidence type="ECO:0000256" key="4">
    <source>
        <dbReference type="ARBA" id="ARBA00022989"/>
    </source>
</evidence>
<dbReference type="InterPro" id="IPR011701">
    <property type="entry name" value="MFS"/>
</dbReference>
<evidence type="ECO:0000256" key="2">
    <source>
        <dbReference type="ARBA" id="ARBA00022448"/>
    </source>
</evidence>
<organism evidence="9 10">
    <name type="scientific">Clonostachys chloroleuca</name>
    <dbReference type="NCBI Taxonomy" id="1926264"/>
    <lineage>
        <taxon>Eukaryota</taxon>
        <taxon>Fungi</taxon>
        <taxon>Dikarya</taxon>
        <taxon>Ascomycota</taxon>
        <taxon>Pezizomycotina</taxon>
        <taxon>Sordariomycetes</taxon>
        <taxon>Hypocreomycetidae</taxon>
        <taxon>Hypocreales</taxon>
        <taxon>Bionectriaceae</taxon>
        <taxon>Clonostachys</taxon>
    </lineage>
</organism>
<sequence>MAQNIETTSNRASIVSQNEKQPEKFSHTERLGELSEEDRAFVENFSEDAKKKALRKVCCCPKRTTSEERNVLLIVEKQIDIRLIPMLAFLYLISFLDRANIGNAKIEGLMEDLKLDGTKYNIALSIFFVPYILLEVPSNTLLLKFKRPSTYLAILVTTWGVVITLTGIVQNFAGLVVCRLLLGVFEAGFFPGAVYLISRWYLPHESQVRIALFYTASALAGAFSGLLAFGIAKLNGLGKLEGWRWIFILEGIASVIAGIMTFFFLIDTPALSPWLTPDEKKYLELRQLAVQGNSMRAREAEKSRKWEILRSALTDWQIYLQALVYWSNTVPNYGMKFTMPQIIKNMGYSNSNAQLLTIPPYVLGAISAYVSAVFSDKFKWRMPFIVGAQLLVVISFAILFSLSAKVKDNTAVCYFAIFLCSVGFYPINPGGNAWTIGNLAGPTKRAQGIAFMICLGNIGGIIGSYIYIEDEKPTYPTGFGASFAFAGLGIVSCLLLEFLYWNINRKRSQMTEEEIRAKYTDEELEKMGDRSPLFKYTL</sequence>
<evidence type="ECO:0000256" key="5">
    <source>
        <dbReference type="ARBA" id="ARBA00023136"/>
    </source>
</evidence>
<feature type="region of interest" description="Disordered" evidence="6">
    <location>
        <begin position="1"/>
        <end position="29"/>
    </location>
</feature>
<dbReference type="Gene3D" id="1.20.1250.20">
    <property type="entry name" value="MFS general substrate transporter like domains"/>
    <property type="match status" value="2"/>
</dbReference>
<feature type="transmembrane region" description="Helical" evidence="7">
    <location>
        <begin position="353"/>
        <end position="372"/>
    </location>
</feature>
<dbReference type="AlphaFoldDB" id="A0AA35M5B3"/>
<proteinExistence type="predicted"/>
<feature type="transmembrane region" description="Helical" evidence="7">
    <location>
        <begin position="243"/>
        <end position="266"/>
    </location>
</feature>
<feature type="transmembrane region" description="Helical" evidence="7">
    <location>
        <begin position="120"/>
        <end position="138"/>
    </location>
</feature>
<keyword evidence="3 7" id="KW-0812">Transmembrane</keyword>
<protein>
    <recommendedName>
        <fullName evidence="8">Major facilitator superfamily (MFS) profile domain-containing protein</fullName>
    </recommendedName>
</protein>
<keyword evidence="5 7" id="KW-0472">Membrane</keyword>
<dbReference type="SUPFAM" id="SSF103473">
    <property type="entry name" value="MFS general substrate transporter"/>
    <property type="match status" value="1"/>
</dbReference>
<feature type="transmembrane region" description="Helical" evidence="7">
    <location>
        <begin position="480"/>
        <end position="501"/>
    </location>
</feature>
<dbReference type="FunFam" id="1.20.1250.20:FF:000364">
    <property type="entry name" value="MFS general substrate transporter"/>
    <property type="match status" value="1"/>
</dbReference>
<keyword evidence="10" id="KW-1185">Reference proteome</keyword>
<keyword evidence="4 7" id="KW-1133">Transmembrane helix</keyword>
<dbReference type="GO" id="GO:0016020">
    <property type="term" value="C:membrane"/>
    <property type="evidence" value="ECO:0007669"/>
    <property type="project" value="UniProtKB-SubCell"/>
</dbReference>